<organism evidence="1">
    <name type="scientific">marine sediment metagenome</name>
    <dbReference type="NCBI Taxonomy" id="412755"/>
    <lineage>
        <taxon>unclassified sequences</taxon>
        <taxon>metagenomes</taxon>
        <taxon>ecological metagenomes</taxon>
    </lineage>
</organism>
<dbReference type="AlphaFoldDB" id="A0A0F9QVD5"/>
<sequence>MSSKGRENVYICPVCGGYTTTIDVDDGVTPMFLRCRATGKVGDCPGMAVSEMYPEGPRPAHIPPPAFEWYRPSPAEVEKMEPDMQVHVRAGGLELRPRTN</sequence>
<protein>
    <submittedName>
        <fullName evidence="1">Uncharacterized protein</fullName>
    </submittedName>
</protein>
<comment type="caution">
    <text evidence="1">The sequence shown here is derived from an EMBL/GenBank/DDBJ whole genome shotgun (WGS) entry which is preliminary data.</text>
</comment>
<proteinExistence type="predicted"/>
<evidence type="ECO:0000313" key="1">
    <source>
        <dbReference type="EMBL" id="KKN46384.1"/>
    </source>
</evidence>
<dbReference type="EMBL" id="LAZR01001334">
    <property type="protein sequence ID" value="KKN46384.1"/>
    <property type="molecule type" value="Genomic_DNA"/>
</dbReference>
<gene>
    <name evidence="1" type="ORF">LCGC14_0673600</name>
</gene>
<name>A0A0F9QVD5_9ZZZZ</name>
<reference evidence="1" key="1">
    <citation type="journal article" date="2015" name="Nature">
        <title>Complex archaea that bridge the gap between prokaryotes and eukaryotes.</title>
        <authorList>
            <person name="Spang A."/>
            <person name="Saw J.H."/>
            <person name="Jorgensen S.L."/>
            <person name="Zaremba-Niedzwiedzka K."/>
            <person name="Martijn J."/>
            <person name="Lind A.E."/>
            <person name="van Eijk R."/>
            <person name="Schleper C."/>
            <person name="Guy L."/>
            <person name="Ettema T.J."/>
        </authorList>
    </citation>
    <scope>NUCLEOTIDE SEQUENCE</scope>
</reference>
<accession>A0A0F9QVD5</accession>